<dbReference type="RefSeq" id="WP_190861491.1">
    <property type="nucleotide sequence ID" value="NZ_JACXIY010000014.1"/>
</dbReference>
<dbReference type="InterPro" id="IPR001279">
    <property type="entry name" value="Metallo-B-lactamas"/>
</dbReference>
<dbReference type="PANTHER" id="PTHR43546:SF9">
    <property type="entry name" value="L-ASCORBATE-6-PHOSPHATE LACTONASE ULAG-RELATED"/>
    <property type="match status" value="1"/>
</dbReference>
<evidence type="ECO:0000256" key="1">
    <source>
        <dbReference type="ARBA" id="ARBA00022801"/>
    </source>
</evidence>
<dbReference type="SMART" id="SM00849">
    <property type="entry name" value="Lactamase_B"/>
    <property type="match status" value="1"/>
</dbReference>
<dbReference type="EMBL" id="JACXIY010000014">
    <property type="protein sequence ID" value="MBD2869430.1"/>
    <property type="molecule type" value="Genomic_DNA"/>
</dbReference>
<protein>
    <submittedName>
        <fullName evidence="6">MBL fold metallo-hydrolase</fullName>
    </submittedName>
</protein>
<keyword evidence="1" id="KW-0378">Hydrolase</keyword>
<evidence type="ECO:0000313" key="7">
    <source>
        <dbReference type="Proteomes" id="UP000632125"/>
    </source>
</evidence>
<reference evidence="6" key="1">
    <citation type="submission" date="2020-09" db="EMBL/GenBank/DDBJ databases">
        <title>A novel bacterium of genus Paenibacillus, isolated from South China Sea.</title>
        <authorList>
            <person name="Huang H."/>
            <person name="Mo K."/>
            <person name="Hu Y."/>
        </authorList>
    </citation>
    <scope>NUCLEOTIDE SEQUENCE</scope>
    <source>
        <strain evidence="6">IB182493</strain>
    </source>
</reference>
<name>A0A927CL42_9BACL</name>
<comment type="catalytic activity">
    <reaction evidence="4">
        <text>3',5'-cyclic UMP + H2O = UMP + H(+)</text>
        <dbReference type="Rhea" id="RHEA:70575"/>
        <dbReference type="ChEBI" id="CHEBI:15377"/>
        <dbReference type="ChEBI" id="CHEBI:15378"/>
        <dbReference type="ChEBI" id="CHEBI:57865"/>
        <dbReference type="ChEBI" id="CHEBI:184387"/>
    </reaction>
    <physiologicalReaction direction="left-to-right" evidence="4">
        <dbReference type="Rhea" id="RHEA:70576"/>
    </physiologicalReaction>
</comment>
<comment type="caution">
    <text evidence="6">The sequence shown here is derived from an EMBL/GenBank/DDBJ whole genome shotgun (WGS) entry which is preliminary data.</text>
</comment>
<sequence length="251" mass="27303">MKIRQIRNATIVLEYGGAVFLIDPYLAPKGAYPPVINTANPVNNPTAELPVAASELVRADAVIVTHLHPDHFDAAAIEALPKDAYMIAQSEEDAEAIREKGFRSVRPLDAAGRLKEVRLSRTGGRHGTGEIGRMMGNVSGVVFRHPDEKTLYIAGDTIWCDEVEEAIRAHRPDVIIVNGGAAQFLQGDPITMGKEDIYRTHLAAPQAKIIVSHMEAVNHCFLSRRELNAFIEEKGLAATIAVPEDGETIIG</sequence>
<evidence type="ECO:0000313" key="6">
    <source>
        <dbReference type="EMBL" id="MBD2869430.1"/>
    </source>
</evidence>
<comment type="function">
    <text evidence="3">Counteracts the endogenous Pycsar antiviral defense system. Phosphodiesterase that enables metal-dependent hydrolysis of host cyclic nucleotide Pycsar defense signals such as cCMP and cUMP.</text>
</comment>
<dbReference type="Gene3D" id="3.60.15.10">
    <property type="entry name" value="Ribonuclease Z/Hydroxyacylglutathione hydrolase-like"/>
    <property type="match status" value="1"/>
</dbReference>
<comment type="catalytic activity">
    <reaction evidence="2">
        <text>3',5'-cyclic CMP + H2O = CMP + H(+)</text>
        <dbReference type="Rhea" id="RHEA:72675"/>
        <dbReference type="ChEBI" id="CHEBI:15377"/>
        <dbReference type="ChEBI" id="CHEBI:15378"/>
        <dbReference type="ChEBI" id="CHEBI:58003"/>
        <dbReference type="ChEBI" id="CHEBI:60377"/>
    </reaction>
    <physiologicalReaction direction="left-to-right" evidence="2">
        <dbReference type="Rhea" id="RHEA:72676"/>
    </physiologicalReaction>
</comment>
<dbReference type="Proteomes" id="UP000632125">
    <property type="component" value="Unassembled WGS sequence"/>
</dbReference>
<evidence type="ECO:0000256" key="4">
    <source>
        <dbReference type="ARBA" id="ARBA00048505"/>
    </source>
</evidence>
<proteinExistence type="predicted"/>
<dbReference type="InterPro" id="IPR050114">
    <property type="entry name" value="UPF0173_UPF0282_UlaG_hydrolase"/>
</dbReference>
<dbReference type="SUPFAM" id="SSF56281">
    <property type="entry name" value="Metallo-hydrolase/oxidoreductase"/>
    <property type="match status" value="1"/>
</dbReference>
<evidence type="ECO:0000256" key="2">
    <source>
        <dbReference type="ARBA" id="ARBA00034221"/>
    </source>
</evidence>
<accession>A0A927CL42</accession>
<evidence type="ECO:0000259" key="5">
    <source>
        <dbReference type="SMART" id="SM00849"/>
    </source>
</evidence>
<dbReference type="AlphaFoldDB" id="A0A927CL42"/>
<dbReference type="PANTHER" id="PTHR43546">
    <property type="entry name" value="UPF0173 METAL-DEPENDENT HYDROLASE MJ1163-RELATED"/>
    <property type="match status" value="1"/>
</dbReference>
<dbReference type="Pfam" id="PF12706">
    <property type="entry name" value="Lactamase_B_2"/>
    <property type="match status" value="1"/>
</dbReference>
<gene>
    <name evidence="6" type="ORF">IDH41_12645</name>
</gene>
<keyword evidence="7" id="KW-1185">Reference proteome</keyword>
<dbReference type="InterPro" id="IPR036866">
    <property type="entry name" value="RibonucZ/Hydroxyglut_hydro"/>
</dbReference>
<feature type="domain" description="Metallo-beta-lactamase" evidence="5">
    <location>
        <begin position="7"/>
        <end position="201"/>
    </location>
</feature>
<organism evidence="6 7">
    <name type="scientific">Paenibacillus arenilitoris</name>
    <dbReference type="NCBI Taxonomy" id="2772299"/>
    <lineage>
        <taxon>Bacteria</taxon>
        <taxon>Bacillati</taxon>
        <taxon>Bacillota</taxon>
        <taxon>Bacilli</taxon>
        <taxon>Bacillales</taxon>
        <taxon>Paenibacillaceae</taxon>
        <taxon>Paenibacillus</taxon>
    </lineage>
</organism>
<dbReference type="GO" id="GO:0016787">
    <property type="term" value="F:hydrolase activity"/>
    <property type="evidence" value="ECO:0007669"/>
    <property type="project" value="UniProtKB-KW"/>
</dbReference>
<evidence type="ECO:0000256" key="3">
    <source>
        <dbReference type="ARBA" id="ARBA00034301"/>
    </source>
</evidence>